<dbReference type="PANTHER" id="PTHR23026:SF125">
    <property type="entry name" value="OXYGEN-INSENSITIVE NAD(P)H NITROREDUCTASE"/>
    <property type="match status" value="1"/>
</dbReference>
<keyword evidence="3" id="KW-0285">Flavoprotein</keyword>
<gene>
    <name evidence="9" type="ORF">JCM21142_104203</name>
</gene>
<keyword evidence="6" id="KW-0560">Oxidoreductase</keyword>
<dbReference type="RefSeq" id="WP_211238152.1">
    <property type="nucleotide sequence ID" value="NZ_BAMD01000089.1"/>
</dbReference>
<dbReference type="SUPFAM" id="SSF55469">
    <property type="entry name" value="FMN-dependent nitroreductase-like"/>
    <property type="match status" value="1"/>
</dbReference>
<dbReference type="Gene3D" id="3.40.109.10">
    <property type="entry name" value="NADH Oxidase"/>
    <property type="match status" value="1"/>
</dbReference>
<comment type="similarity">
    <text evidence="2">Belongs to the nitroreductase family.</text>
</comment>
<dbReference type="Proteomes" id="UP000019402">
    <property type="component" value="Unassembled WGS sequence"/>
</dbReference>
<keyword evidence="4" id="KW-0288">FMN</keyword>
<proteinExistence type="inferred from homology"/>
<dbReference type="AlphaFoldDB" id="W7YD97"/>
<organism evidence="9 10">
    <name type="scientific">Saccharicrinis fermentans DSM 9555 = JCM 21142</name>
    <dbReference type="NCBI Taxonomy" id="869213"/>
    <lineage>
        <taxon>Bacteria</taxon>
        <taxon>Pseudomonadati</taxon>
        <taxon>Bacteroidota</taxon>
        <taxon>Bacteroidia</taxon>
        <taxon>Marinilabiliales</taxon>
        <taxon>Marinilabiliaceae</taxon>
        <taxon>Saccharicrinis</taxon>
    </lineage>
</organism>
<dbReference type="GO" id="GO:0005829">
    <property type="term" value="C:cytosol"/>
    <property type="evidence" value="ECO:0007669"/>
    <property type="project" value="TreeGrafter"/>
</dbReference>
<comment type="cofactor">
    <cofactor evidence="1">
        <name>FMN</name>
        <dbReference type="ChEBI" id="CHEBI:58210"/>
    </cofactor>
</comment>
<sequence length="250" mass="29217">MTDIAKLKYYTYFCNYKNNSNNFNKNMNTPNIAKEDIINAFQFRHATKEFDSTKKLSDDDIHFILQTANLSPSSFGFEPWHFIVVQNKELRELLKPVAWGAPLKLDTASHFILGLSMKASMTKWDTDYIMHMMKDVKQLPDEAIEMYSKFYREFQERDFDLDTDKKLFDWASKQTYIALGNMMTAAALSGIDSCPIEGFHQEKAEALLREKFDVDTEKYGLSFMVAFGYRKEQPTHAKSRRDLNDIVTWK</sequence>
<dbReference type="eggNOG" id="COG0778">
    <property type="taxonomic scope" value="Bacteria"/>
</dbReference>
<dbReference type="Pfam" id="PF00881">
    <property type="entry name" value="Nitroreductase"/>
    <property type="match status" value="1"/>
</dbReference>
<dbReference type="InterPro" id="IPR000415">
    <property type="entry name" value="Nitroreductase-like"/>
</dbReference>
<evidence type="ECO:0000256" key="6">
    <source>
        <dbReference type="ARBA" id="ARBA00023002"/>
    </source>
</evidence>
<dbReference type="PANTHER" id="PTHR23026">
    <property type="entry name" value="NADPH NITROREDUCTASE"/>
    <property type="match status" value="1"/>
</dbReference>
<evidence type="ECO:0000256" key="3">
    <source>
        <dbReference type="ARBA" id="ARBA00022630"/>
    </source>
</evidence>
<evidence type="ECO:0000313" key="9">
    <source>
        <dbReference type="EMBL" id="GAF05468.1"/>
    </source>
</evidence>
<evidence type="ECO:0000256" key="2">
    <source>
        <dbReference type="ARBA" id="ARBA00007118"/>
    </source>
</evidence>
<reference evidence="9 10" key="1">
    <citation type="journal article" date="2014" name="Genome Announc.">
        <title>Draft Genome Sequence of Cytophaga fermentans JCM 21142T, a Facultative Anaerobe Isolated from Marine Mud.</title>
        <authorList>
            <person name="Starns D."/>
            <person name="Oshima K."/>
            <person name="Suda W."/>
            <person name="Iino T."/>
            <person name="Yuki M."/>
            <person name="Inoue J."/>
            <person name="Kitamura K."/>
            <person name="Iida T."/>
            <person name="Darby A."/>
            <person name="Hattori M."/>
            <person name="Ohkuma M."/>
        </authorList>
    </citation>
    <scope>NUCLEOTIDE SEQUENCE [LARGE SCALE GENOMIC DNA]</scope>
    <source>
        <strain evidence="9 10">JCM 21142</strain>
    </source>
</reference>
<dbReference type="InterPro" id="IPR029479">
    <property type="entry name" value="Nitroreductase"/>
</dbReference>
<dbReference type="STRING" id="869213.GCA_000517085_01156"/>
<dbReference type="InterPro" id="IPR050627">
    <property type="entry name" value="Nitroreductase/BluB"/>
</dbReference>
<dbReference type="CDD" id="cd02149">
    <property type="entry name" value="NfsB-like"/>
    <property type="match status" value="1"/>
</dbReference>
<dbReference type="InterPro" id="IPR033878">
    <property type="entry name" value="NfsB-like"/>
</dbReference>
<keyword evidence="10" id="KW-1185">Reference proteome</keyword>
<evidence type="ECO:0000259" key="8">
    <source>
        <dbReference type="Pfam" id="PF00881"/>
    </source>
</evidence>
<evidence type="ECO:0000256" key="5">
    <source>
        <dbReference type="ARBA" id="ARBA00022857"/>
    </source>
</evidence>
<dbReference type="GO" id="GO:0046256">
    <property type="term" value="P:2,4,6-trinitrotoluene catabolic process"/>
    <property type="evidence" value="ECO:0007669"/>
    <property type="project" value="TreeGrafter"/>
</dbReference>
<evidence type="ECO:0000313" key="10">
    <source>
        <dbReference type="Proteomes" id="UP000019402"/>
    </source>
</evidence>
<keyword evidence="7" id="KW-0520">NAD</keyword>
<protein>
    <submittedName>
        <fullName evidence="9">Putative NAD(P)H nitroreductase YfkO</fullName>
    </submittedName>
</protein>
<feature type="domain" description="Nitroreductase" evidence="8">
    <location>
        <begin position="43"/>
        <end position="229"/>
    </location>
</feature>
<name>W7YD97_9BACT</name>
<accession>W7YD97</accession>
<dbReference type="GO" id="GO:0046857">
    <property type="term" value="F:oxidoreductase activity, acting on other nitrogenous compounds as donors, with NAD or NADP as acceptor"/>
    <property type="evidence" value="ECO:0007669"/>
    <property type="project" value="TreeGrafter"/>
</dbReference>
<comment type="caution">
    <text evidence="9">The sequence shown here is derived from an EMBL/GenBank/DDBJ whole genome shotgun (WGS) entry which is preliminary data.</text>
</comment>
<evidence type="ECO:0000256" key="7">
    <source>
        <dbReference type="ARBA" id="ARBA00023027"/>
    </source>
</evidence>
<evidence type="ECO:0000256" key="1">
    <source>
        <dbReference type="ARBA" id="ARBA00001917"/>
    </source>
</evidence>
<evidence type="ECO:0000256" key="4">
    <source>
        <dbReference type="ARBA" id="ARBA00022643"/>
    </source>
</evidence>
<dbReference type="EMBL" id="BAMD01000089">
    <property type="protein sequence ID" value="GAF05468.1"/>
    <property type="molecule type" value="Genomic_DNA"/>
</dbReference>
<keyword evidence="5" id="KW-0521">NADP</keyword>